<dbReference type="EMBL" id="QGTD01000005">
    <property type="protein sequence ID" value="PWU69578.1"/>
    <property type="molecule type" value="Genomic_DNA"/>
</dbReference>
<dbReference type="Gene3D" id="1.20.1260.10">
    <property type="match status" value="1"/>
</dbReference>
<dbReference type="InterPro" id="IPR009078">
    <property type="entry name" value="Ferritin-like_SF"/>
</dbReference>
<reference evidence="2 3" key="1">
    <citation type="submission" date="2018-05" db="EMBL/GenBank/DDBJ databases">
        <title>Genomic analysis of Gracilibacillus dipsosauri DD1 reveals novel features of a salt-tolerant amylase.</title>
        <authorList>
            <person name="Deutch C.E."/>
            <person name="Yang S."/>
        </authorList>
    </citation>
    <scope>NUCLEOTIDE SEQUENCE [LARGE SCALE GENOMIC DNA]</scope>
    <source>
        <strain evidence="2 3">DD1</strain>
    </source>
</reference>
<organism evidence="2 3">
    <name type="scientific">Gracilibacillus dipsosauri</name>
    <dbReference type="NCBI Taxonomy" id="178340"/>
    <lineage>
        <taxon>Bacteria</taxon>
        <taxon>Bacillati</taxon>
        <taxon>Bacillota</taxon>
        <taxon>Bacilli</taxon>
        <taxon>Bacillales</taxon>
        <taxon>Bacillaceae</taxon>
        <taxon>Gracilibacillus</taxon>
    </lineage>
</organism>
<dbReference type="InterPro" id="IPR019052">
    <property type="entry name" value="DUF2383"/>
</dbReference>
<evidence type="ECO:0000313" key="3">
    <source>
        <dbReference type="Proteomes" id="UP000245624"/>
    </source>
</evidence>
<dbReference type="CDD" id="cd00657">
    <property type="entry name" value="Ferritin_like"/>
    <property type="match status" value="1"/>
</dbReference>
<keyword evidence="3" id="KW-1185">Reference proteome</keyword>
<sequence>MDNQKVINELNAYLKGEYMGIHSYEQYIHHVTDPQIKAELQRIQQEHKEHAAKIAERIQDLGGKAVDDTGAILSLKEGMMKLKGIPNTIEEILESAIKGQEMGMKMTEEIVRGDLDTDSRDLVEENLNEDREQIDRLNRLV</sequence>
<accession>A0A317L3V2</accession>
<dbReference type="Pfam" id="PF09537">
    <property type="entry name" value="DUF2383"/>
    <property type="match status" value="1"/>
</dbReference>
<evidence type="ECO:0000313" key="2">
    <source>
        <dbReference type="EMBL" id="PWU69578.1"/>
    </source>
</evidence>
<dbReference type="InterPro" id="IPR012347">
    <property type="entry name" value="Ferritin-like"/>
</dbReference>
<dbReference type="RefSeq" id="WP_109983793.1">
    <property type="nucleotide sequence ID" value="NZ_QGTD01000005.1"/>
</dbReference>
<protein>
    <submittedName>
        <fullName evidence="2">Rubrerythrin family protein</fullName>
    </submittedName>
</protein>
<dbReference type="SUPFAM" id="SSF47240">
    <property type="entry name" value="Ferritin-like"/>
    <property type="match status" value="1"/>
</dbReference>
<dbReference type="OrthoDB" id="1706687at2"/>
<gene>
    <name evidence="2" type="ORF">DLJ74_06305</name>
</gene>
<dbReference type="AlphaFoldDB" id="A0A317L3V2"/>
<name>A0A317L3V2_9BACI</name>
<dbReference type="Proteomes" id="UP000245624">
    <property type="component" value="Unassembled WGS sequence"/>
</dbReference>
<proteinExistence type="predicted"/>
<feature type="domain" description="DUF2383" evidence="1">
    <location>
        <begin position="5"/>
        <end position="112"/>
    </location>
</feature>
<evidence type="ECO:0000259" key="1">
    <source>
        <dbReference type="Pfam" id="PF09537"/>
    </source>
</evidence>
<comment type="caution">
    <text evidence="2">The sequence shown here is derived from an EMBL/GenBank/DDBJ whole genome shotgun (WGS) entry which is preliminary data.</text>
</comment>